<dbReference type="AlphaFoldDB" id="A0A1H8IY83"/>
<keyword evidence="10" id="KW-1185">Reference proteome</keyword>
<dbReference type="SUPFAM" id="SSF57863">
    <property type="entry name" value="ArfGap/RecO-like zinc finger"/>
    <property type="match status" value="1"/>
</dbReference>
<evidence type="ECO:0000259" key="8">
    <source>
        <dbReference type="Pfam" id="PF11967"/>
    </source>
</evidence>
<dbReference type="HAMAP" id="MF_00201">
    <property type="entry name" value="RecO"/>
    <property type="match status" value="1"/>
</dbReference>
<dbReference type="GO" id="GO:0006310">
    <property type="term" value="P:DNA recombination"/>
    <property type="evidence" value="ECO:0007669"/>
    <property type="project" value="UniProtKB-UniRule"/>
</dbReference>
<proteinExistence type="inferred from homology"/>
<dbReference type="SUPFAM" id="SSF50249">
    <property type="entry name" value="Nucleic acid-binding proteins"/>
    <property type="match status" value="1"/>
</dbReference>
<dbReference type="Gene3D" id="1.20.1440.120">
    <property type="entry name" value="Recombination protein O, C-terminal domain"/>
    <property type="match status" value="1"/>
</dbReference>
<dbReference type="PANTHER" id="PTHR33991:SF1">
    <property type="entry name" value="DNA REPAIR PROTEIN RECO"/>
    <property type="match status" value="1"/>
</dbReference>
<feature type="domain" description="DNA replication/recombination mediator RecO N-terminal" evidence="8">
    <location>
        <begin position="1"/>
        <end position="76"/>
    </location>
</feature>
<dbReference type="InterPro" id="IPR022572">
    <property type="entry name" value="DNA_rep/recomb_RecO_N"/>
</dbReference>
<keyword evidence="5 7" id="KW-0234">DNA repair</keyword>
<protein>
    <recommendedName>
        <fullName evidence="2 7">DNA repair protein RecO</fullName>
    </recommendedName>
    <alternativeName>
        <fullName evidence="6 7">Recombination protein O</fullName>
    </alternativeName>
</protein>
<dbReference type="STRING" id="1077947.SAMN05216227_102244"/>
<dbReference type="GO" id="GO:0043590">
    <property type="term" value="C:bacterial nucleoid"/>
    <property type="evidence" value="ECO:0007669"/>
    <property type="project" value="TreeGrafter"/>
</dbReference>
<evidence type="ECO:0000313" key="10">
    <source>
        <dbReference type="Proteomes" id="UP000183002"/>
    </source>
</evidence>
<dbReference type="RefSeq" id="WP_050519793.1">
    <property type="nucleotide sequence ID" value="NZ_FOCO01000022.1"/>
</dbReference>
<evidence type="ECO:0000313" key="9">
    <source>
        <dbReference type="EMBL" id="SEN73462.1"/>
    </source>
</evidence>
<dbReference type="Pfam" id="PF02565">
    <property type="entry name" value="RecO_C"/>
    <property type="match status" value="1"/>
</dbReference>
<dbReference type="GO" id="GO:0006302">
    <property type="term" value="P:double-strand break repair"/>
    <property type="evidence" value="ECO:0007669"/>
    <property type="project" value="TreeGrafter"/>
</dbReference>
<comment type="function">
    <text evidence="7">Involved in DNA repair and RecF pathway recombination.</text>
</comment>
<accession>A0A1H8IY83</accession>
<evidence type="ECO:0000256" key="6">
    <source>
        <dbReference type="ARBA" id="ARBA00033409"/>
    </source>
</evidence>
<organism evidence="9 10">
    <name type="scientific">Pseudorhodobacter antarcticus</name>
    <dbReference type="NCBI Taxonomy" id="1077947"/>
    <lineage>
        <taxon>Bacteria</taxon>
        <taxon>Pseudomonadati</taxon>
        <taxon>Pseudomonadota</taxon>
        <taxon>Alphaproteobacteria</taxon>
        <taxon>Rhodobacterales</taxon>
        <taxon>Paracoccaceae</taxon>
        <taxon>Pseudorhodobacter</taxon>
    </lineage>
</organism>
<evidence type="ECO:0000256" key="1">
    <source>
        <dbReference type="ARBA" id="ARBA00007452"/>
    </source>
</evidence>
<dbReference type="OrthoDB" id="9804792at2"/>
<dbReference type="InterPro" id="IPR003717">
    <property type="entry name" value="RecO"/>
</dbReference>
<dbReference type="NCBIfam" id="TIGR00613">
    <property type="entry name" value="reco"/>
    <property type="match status" value="1"/>
</dbReference>
<evidence type="ECO:0000256" key="2">
    <source>
        <dbReference type="ARBA" id="ARBA00021310"/>
    </source>
</evidence>
<keyword evidence="4 7" id="KW-0233">DNA recombination</keyword>
<dbReference type="InterPro" id="IPR012340">
    <property type="entry name" value="NA-bd_OB-fold"/>
</dbReference>
<sequence>MDWQDEGVLMSMRTHGEASAIIEVFTLSHGRHAGVVRGGASRKMAATLQPGTQLAVTWRARLEDHLGSFTVEPTHSRAALLENRLGLAGLSAICAMLHVTLPERAPHPSLWHATMALLHALETNPDWPALYLRWELTLLDEMGFGLDLSRCAVTGSRDDLAFVSPKTGRAVSHVGAGEWANRLFPLPQCLMGQGGATHAEITQGLTIMGHFLLRELTETLSNKPLPEARTRLLHLLSKPA</sequence>
<dbReference type="Gene3D" id="2.40.50.140">
    <property type="entry name" value="Nucleic acid-binding proteins"/>
    <property type="match status" value="1"/>
</dbReference>
<dbReference type="EMBL" id="FOCO01000022">
    <property type="protein sequence ID" value="SEN73462.1"/>
    <property type="molecule type" value="Genomic_DNA"/>
</dbReference>
<evidence type="ECO:0000256" key="4">
    <source>
        <dbReference type="ARBA" id="ARBA00023172"/>
    </source>
</evidence>
<keyword evidence="3 7" id="KW-0227">DNA damage</keyword>
<evidence type="ECO:0000256" key="5">
    <source>
        <dbReference type="ARBA" id="ARBA00023204"/>
    </source>
</evidence>
<name>A0A1H8IY83_9RHOB</name>
<reference evidence="9 10" key="1">
    <citation type="submission" date="2016-10" db="EMBL/GenBank/DDBJ databases">
        <authorList>
            <person name="de Groot N.N."/>
        </authorList>
    </citation>
    <scope>NUCLEOTIDE SEQUENCE [LARGE SCALE GENOMIC DNA]</scope>
    <source>
        <strain evidence="9 10">CGMCC 1.10836</strain>
    </source>
</reference>
<evidence type="ECO:0000256" key="7">
    <source>
        <dbReference type="HAMAP-Rule" id="MF_00201"/>
    </source>
</evidence>
<dbReference type="Pfam" id="PF11967">
    <property type="entry name" value="RecO_N"/>
    <property type="match status" value="1"/>
</dbReference>
<comment type="similarity">
    <text evidence="1 7">Belongs to the RecO family.</text>
</comment>
<evidence type="ECO:0000256" key="3">
    <source>
        <dbReference type="ARBA" id="ARBA00022763"/>
    </source>
</evidence>
<dbReference type="InterPro" id="IPR037278">
    <property type="entry name" value="ARFGAP/RecO"/>
</dbReference>
<gene>
    <name evidence="7" type="primary">recO</name>
    <name evidence="9" type="ORF">SAMN05216227_102244</name>
</gene>
<dbReference type="PANTHER" id="PTHR33991">
    <property type="entry name" value="DNA REPAIR PROTEIN RECO"/>
    <property type="match status" value="1"/>
</dbReference>
<dbReference type="Proteomes" id="UP000183002">
    <property type="component" value="Unassembled WGS sequence"/>
</dbReference>
<dbReference type="InterPro" id="IPR042242">
    <property type="entry name" value="RecO_C"/>
</dbReference>